<keyword evidence="4 8" id="KW-0812">Transmembrane</keyword>
<dbReference type="Gene3D" id="1.10.3430.10">
    <property type="entry name" value="Ammonium transporter AmtB like domains"/>
    <property type="match status" value="1"/>
</dbReference>
<gene>
    <name evidence="10" type="ORF">GPL32_00025</name>
</gene>
<feature type="transmembrane region" description="Helical" evidence="8">
    <location>
        <begin position="110"/>
        <end position="128"/>
    </location>
</feature>
<keyword evidence="6 8" id="KW-0472">Membrane</keyword>
<proteinExistence type="inferred from homology"/>
<dbReference type="EMBL" id="JAAEHK010000001">
    <property type="protein sequence ID" value="NDL68893.1"/>
    <property type="molecule type" value="Genomic_DNA"/>
</dbReference>
<evidence type="ECO:0000256" key="3">
    <source>
        <dbReference type="ARBA" id="ARBA00022448"/>
    </source>
</evidence>
<dbReference type="InterPro" id="IPR024041">
    <property type="entry name" value="NH4_transpt_AmtB-like_dom"/>
</dbReference>
<dbReference type="Proteomes" id="UP000480312">
    <property type="component" value="Unassembled WGS sequence"/>
</dbReference>
<evidence type="ECO:0000313" key="11">
    <source>
        <dbReference type="Proteomes" id="UP000480312"/>
    </source>
</evidence>
<dbReference type="InterPro" id="IPR019879">
    <property type="entry name" value="Ammonium_transptr_marine"/>
</dbReference>
<feature type="transmembrane region" description="Helical" evidence="8">
    <location>
        <begin position="204"/>
        <end position="229"/>
    </location>
</feature>
<feature type="transmembrane region" description="Helical" evidence="8">
    <location>
        <begin position="356"/>
        <end position="381"/>
    </location>
</feature>
<feature type="transmembrane region" description="Helical" evidence="8">
    <location>
        <begin position="14"/>
        <end position="38"/>
    </location>
</feature>
<name>A0A7C9P008_9GAMM</name>
<evidence type="ECO:0000256" key="2">
    <source>
        <dbReference type="ARBA" id="ARBA00005887"/>
    </source>
</evidence>
<dbReference type="InterPro" id="IPR018047">
    <property type="entry name" value="Ammonium_transpt_CS"/>
</dbReference>
<organism evidence="10 11">
    <name type="scientific">Vreelandella alkaliphila</name>
    <dbReference type="NCBI Taxonomy" id="272774"/>
    <lineage>
        <taxon>Bacteria</taxon>
        <taxon>Pseudomonadati</taxon>
        <taxon>Pseudomonadota</taxon>
        <taxon>Gammaproteobacteria</taxon>
        <taxon>Oceanospirillales</taxon>
        <taxon>Halomonadaceae</taxon>
        <taxon>Vreelandella</taxon>
    </lineage>
</organism>
<reference evidence="10 11" key="1">
    <citation type="submission" date="2020-01" db="EMBL/GenBank/DDBJ databases">
        <title>Whole genome sequencing of Halomonas alkaliphila strain LS44.</title>
        <authorList>
            <person name="Kumar S."/>
            <person name="Paul D."/>
            <person name="Shouche Y."/>
            <person name="Suryavanshi M.V."/>
        </authorList>
    </citation>
    <scope>NUCLEOTIDE SEQUENCE [LARGE SCALE GENOMIC DNA]</scope>
    <source>
        <strain evidence="10 11">LS44</strain>
    </source>
</reference>
<sequence length="415" mass="43538">MNELADLSYAIDTFYFLICGVLVMWMAAGFSMLEAGLVRSKNTAEILTKNIALFAIACTMYLLVGYYIMYSSGEGGFLPNLGFLIGAENSIDAVTAGGDDAPYYSMRSDFFFQVVFVATAMSIVSGAVAERMKLWAFLAFAVVMTAFIYPVSGYWTWGGGWLDAVGYSDYAGSGIVHMAGAAAALAGVLILGPRKGKYGKDGSIHAIPGANMPLATLGTFILWMGWFGFNGGSELKMSDVGSANNVAQVFVNTNAAAAGGVLAALILAKLWFRKADLTMALNGALAGLVAITADPLSPSALSAVIIGAVGGLIVVVAIITLDKLKLDDPVGAISVHGVVGIWGVLVVPLNNSDASFGAQLIGIVGIFGWVFVASLVVWLVLKAIMGIRVSEEEEYEGVDIAECGLEAYPEFSVKK</sequence>
<dbReference type="Pfam" id="PF00909">
    <property type="entry name" value="Ammonium_transp"/>
    <property type="match status" value="1"/>
</dbReference>
<keyword evidence="3 8" id="KW-0813">Transport</keyword>
<accession>A0A7C9P008</accession>
<evidence type="ECO:0000256" key="1">
    <source>
        <dbReference type="ARBA" id="ARBA00004141"/>
    </source>
</evidence>
<comment type="similarity">
    <text evidence="2 8">Belongs to the ammonia transporter channel (TC 1.A.11.2) family.</text>
</comment>
<dbReference type="InterPro" id="IPR029020">
    <property type="entry name" value="Ammonium/urea_transptr"/>
</dbReference>
<feature type="transmembrane region" description="Helical" evidence="8">
    <location>
        <begin position="50"/>
        <end position="69"/>
    </location>
</feature>
<evidence type="ECO:0000259" key="9">
    <source>
        <dbReference type="Pfam" id="PF00909"/>
    </source>
</evidence>
<feature type="transmembrane region" description="Helical" evidence="8">
    <location>
        <begin position="135"/>
        <end position="155"/>
    </location>
</feature>
<keyword evidence="7 8" id="KW-0924">Ammonia transport</keyword>
<dbReference type="GO" id="GO:0008519">
    <property type="term" value="F:ammonium channel activity"/>
    <property type="evidence" value="ECO:0007669"/>
    <property type="project" value="InterPro"/>
</dbReference>
<evidence type="ECO:0000256" key="5">
    <source>
        <dbReference type="ARBA" id="ARBA00022989"/>
    </source>
</evidence>
<feature type="transmembrane region" description="Helical" evidence="8">
    <location>
        <begin position="275"/>
        <end position="293"/>
    </location>
</feature>
<dbReference type="InterPro" id="IPR001905">
    <property type="entry name" value="Ammonium_transpt"/>
</dbReference>
<evidence type="ECO:0000256" key="4">
    <source>
        <dbReference type="ARBA" id="ARBA00022692"/>
    </source>
</evidence>
<keyword evidence="5 8" id="KW-1133">Transmembrane helix</keyword>
<protein>
    <recommendedName>
        <fullName evidence="8">Ammonium transporter</fullName>
    </recommendedName>
</protein>
<dbReference type="NCBIfam" id="TIGR00836">
    <property type="entry name" value="amt"/>
    <property type="match status" value="1"/>
</dbReference>
<dbReference type="OrthoDB" id="9814202at2"/>
<dbReference type="NCBIfam" id="TIGR03644">
    <property type="entry name" value="marine_trans_1"/>
    <property type="match status" value="1"/>
</dbReference>
<feature type="transmembrane region" description="Helical" evidence="8">
    <location>
        <begin position="175"/>
        <end position="192"/>
    </location>
</feature>
<comment type="caution">
    <text evidence="10">The sequence shown here is derived from an EMBL/GenBank/DDBJ whole genome shotgun (WGS) entry which is preliminary data.</text>
</comment>
<feature type="domain" description="Ammonium transporter AmtB-like" evidence="9">
    <location>
        <begin position="16"/>
        <end position="408"/>
    </location>
</feature>
<evidence type="ECO:0000313" key="10">
    <source>
        <dbReference type="EMBL" id="NDL68893.1"/>
    </source>
</evidence>
<dbReference type="GO" id="GO:0005886">
    <property type="term" value="C:plasma membrane"/>
    <property type="evidence" value="ECO:0007669"/>
    <property type="project" value="UniProtKB-SubCell"/>
</dbReference>
<dbReference type="RefSeq" id="WP_162216858.1">
    <property type="nucleotide sequence ID" value="NZ_JAAEHK010000001.1"/>
</dbReference>
<evidence type="ECO:0000256" key="7">
    <source>
        <dbReference type="ARBA" id="ARBA00023177"/>
    </source>
</evidence>
<feature type="transmembrane region" description="Helical" evidence="8">
    <location>
        <begin position="299"/>
        <end position="321"/>
    </location>
</feature>
<evidence type="ECO:0000256" key="6">
    <source>
        <dbReference type="ARBA" id="ARBA00023136"/>
    </source>
</evidence>
<comment type="subcellular location">
    <subcellularLocation>
        <location evidence="8">Cell membrane</location>
        <topology evidence="8">Multi-pass membrane protein</topology>
    </subcellularLocation>
    <subcellularLocation>
        <location evidence="1">Membrane</location>
        <topology evidence="1">Multi-pass membrane protein</topology>
    </subcellularLocation>
</comment>
<dbReference type="GO" id="GO:0097272">
    <property type="term" value="P:ammonium homeostasis"/>
    <property type="evidence" value="ECO:0007669"/>
    <property type="project" value="TreeGrafter"/>
</dbReference>
<feature type="transmembrane region" description="Helical" evidence="8">
    <location>
        <begin position="333"/>
        <end position="350"/>
    </location>
</feature>
<dbReference type="AlphaFoldDB" id="A0A7C9P008"/>
<dbReference type="SUPFAM" id="SSF111352">
    <property type="entry name" value="Ammonium transporter"/>
    <property type="match status" value="1"/>
</dbReference>
<dbReference type="PANTHER" id="PTHR11730:SF62">
    <property type="entry name" value="AMMONIUM TRANSPORTER SLL1017-RELATED"/>
    <property type="match status" value="1"/>
</dbReference>
<evidence type="ECO:0000256" key="8">
    <source>
        <dbReference type="RuleBase" id="RU362002"/>
    </source>
</evidence>
<dbReference type="PANTHER" id="PTHR11730">
    <property type="entry name" value="AMMONIUM TRANSPORTER"/>
    <property type="match status" value="1"/>
</dbReference>
<feature type="transmembrane region" description="Helical" evidence="8">
    <location>
        <begin position="249"/>
        <end position="268"/>
    </location>
</feature>
<dbReference type="PROSITE" id="PS01219">
    <property type="entry name" value="AMMONIUM_TRANSP"/>
    <property type="match status" value="1"/>
</dbReference>